<organism evidence="2 3">
    <name type="scientific">Tulasnella calospora MUT 4182</name>
    <dbReference type="NCBI Taxonomy" id="1051891"/>
    <lineage>
        <taxon>Eukaryota</taxon>
        <taxon>Fungi</taxon>
        <taxon>Dikarya</taxon>
        <taxon>Basidiomycota</taxon>
        <taxon>Agaricomycotina</taxon>
        <taxon>Agaricomycetes</taxon>
        <taxon>Cantharellales</taxon>
        <taxon>Tulasnellaceae</taxon>
        <taxon>Tulasnella</taxon>
    </lineage>
</organism>
<evidence type="ECO:0000313" key="3">
    <source>
        <dbReference type="Proteomes" id="UP000054248"/>
    </source>
</evidence>
<accession>A0A0C3Q3U9</accession>
<evidence type="ECO:0000256" key="1">
    <source>
        <dbReference type="SAM" id="MobiDB-lite"/>
    </source>
</evidence>
<sequence length="320" mass="36007">MRRPGERPNADPARRAAALHLVSTLLRTYKRLMERLDEEWEAPSMPQDDWLLQDLGVPDVFEYLRDESGDPMVRCMALRVIRDFAVVDVDAVALWESLADIVGVCVDVLLWKTEWQRGQADKAKPIEIVKFNPLDDAYQIFSFSPPELAVAVISQAFTVDERHTLVEPLLHLVVDHSKSQDGSWASVLSILIESGLFRFLQEILLEPFGPEGDFYRRSAYRAKADVCICLTRCLEQMKTKDMKSVPADMGETLENLARNGDLPVNLRDFAMNALDALNDNIVPSLVQSRRARSYVYPTVDSTPTSPRPDCAPIGSDNASD</sequence>
<gene>
    <name evidence="2" type="ORF">M407DRAFT_27080</name>
</gene>
<dbReference type="SUPFAM" id="SSF48371">
    <property type="entry name" value="ARM repeat"/>
    <property type="match status" value="1"/>
</dbReference>
<protein>
    <submittedName>
        <fullName evidence="2">Uncharacterized protein</fullName>
    </submittedName>
</protein>
<keyword evidence="3" id="KW-1185">Reference proteome</keyword>
<name>A0A0C3Q3U9_9AGAM</name>
<reference evidence="3" key="2">
    <citation type="submission" date="2015-01" db="EMBL/GenBank/DDBJ databases">
        <title>Evolutionary Origins and Diversification of the Mycorrhizal Mutualists.</title>
        <authorList>
            <consortium name="DOE Joint Genome Institute"/>
            <consortium name="Mycorrhizal Genomics Consortium"/>
            <person name="Kohler A."/>
            <person name="Kuo A."/>
            <person name="Nagy L.G."/>
            <person name="Floudas D."/>
            <person name="Copeland A."/>
            <person name="Barry K.W."/>
            <person name="Cichocki N."/>
            <person name="Veneault-Fourrey C."/>
            <person name="LaButti K."/>
            <person name="Lindquist E.A."/>
            <person name="Lipzen A."/>
            <person name="Lundell T."/>
            <person name="Morin E."/>
            <person name="Murat C."/>
            <person name="Riley R."/>
            <person name="Ohm R."/>
            <person name="Sun H."/>
            <person name="Tunlid A."/>
            <person name="Henrissat B."/>
            <person name="Grigoriev I.V."/>
            <person name="Hibbett D.S."/>
            <person name="Martin F."/>
        </authorList>
    </citation>
    <scope>NUCLEOTIDE SEQUENCE [LARGE SCALE GENOMIC DNA]</scope>
    <source>
        <strain evidence="3">MUT 4182</strain>
    </source>
</reference>
<reference evidence="2 3" key="1">
    <citation type="submission" date="2014-04" db="EMBL/GenBank/DDBJ databases">
        <authorList>
            <consortium name="DOE Joint Genome Institute"/>
            <person name="Kuo A."/>
            <person name="Girlanda M."/>
            <person name="Perotto S."/>
            <person name="Kohler A."/>
            <person name="Nagy L.G."/>
            <person name="Floudas D."/>
            <person name="Copeland A."/>
            <person name="Barry K.W."/>
            <person name="Cichocki N."/>
            <person name="Veneault-Fourrey C."/>
            <person name="LaButti K."/>
            <person name="Lindquist E.A."/>
            <person name="Lipzen A."/>
            <person name="Lundell T."/>
            <person name="Morin E."/>
            <person name="Murat C."/>
            <person name="Sun H."/>
            <person name="Tunlid A."/>
            <person name="Henrissat B."/>
            <person name="Grigoriev I.V."/>
            <person name="Hibbett D.S."/>
            <person name="Martin F."/>
            <person name="Nordberg H.P."/>
            <person name="Cantor M.N."/>
            <person name="Hua S.X."/>
        </authorList>
    </citation>
    <scope>NUCLEOTIDE SEQUENCE [LARGE SCALE GENOMIC DNA]</scope>
    <source>
        <strain evidence="2 3">MUT 4182</strain>
    </source>
</reference>
<dbReference type="InterPro" id="IPR016024">
    <property type="entry name" value="ARM-type_fold"/>
</dbReference>
<feature type="region of interest" description="Disordered" evidence="1">
    <location>
        <begin position="297"/>
        <end position="320"/>
    </location>
</feature>
<dbReference type="AlphaFoldDB" id="A0A0C3Q3U9"/>
<proteinExistence type="predicted"/>
<dbReference type="OrthoDB" id="3241542at2759"/>
<dbReference type="EMBL" id="KN823084">
    <property type="protein sequence ID" value="KIO23475.1"/>
    <property type="molecule type" value="Genomic_DNA"/>
</dbReference>
<dbReference type="HOGENOM" id="CLU_869302_0_0_1"/>
<dbReference type="Proteomes" id="UP000054248">
    <property type="component" value="Unassembled WGS sequence"/>
</dbReference>
<evidence type="ECO:0000313" key="2">
    <source>
        <dbReference type="EMBL" id="KIO23475.1"/>
    </source>
</evidence>